<keyword evidence="2" id="KW-1185">Reference proteome</keyword>
<protein>
    <recommendedName>
        <fullName evidence="3">RNase H type-1 domain-containing protein</fullName>
    </recommendedName>
</protein>
<sequence length="119" mass="13214">MRFEFPDEDIMLIRDCNIPGPEEGPEPGSRWTMVFDGASNAHGNSVGAVITSPTNFHLPFTARLCFECTNNMAEYEACIFGIEAAIDLRIKILEAYRDSALSPTSMKLHSTTSLKKRIS</sequence>
<dbReference type="AlphaFoldDB" id="A0A9D4XSZ4"/>
<accession>A0A9D4XSZ4</accession>
<dbReference type="SUPFAM" id="SSF53098">
    <property type="entry name" value="Ribonuclease H-like"/>
    <property type="match status" value="1"/>
</dbReference>
<dbReference type="Proteomes" id="UP001058974">
    <property type="component" value="Chromosome 3"/>
</dbReference>
<organism evidence="1 2">
    <name type="scientific">Pisum sativum</name>
    <name type="common">Garden pea</name>
    <name type="synonym">Lathyrus oleraceus</name>
    <dbReference type="NCBI Taxonomy" id="3888"/>
    <lineage>
        <taxon>Eukaryota</taxon>
        <taxon>Viridiplantae</taxon>
        <taxon>Streptophyta</taxon>
        <taxon>Embryophyta</taxon>
        <taxon>Tracheophyta</taxon>
        <taxon>Spermatophyta</taxon>
        <taxon>Magnoliopsida</taxon>
        <taxon>eudicotyledons</taxon>
        <taxon>Gunneridae</taxon>
        <taxon>Pentapetalae</taxon>
        <taxon>rosids</taxon>
        <taxon>fabids</taxon>
        <taxon>Fabales</taxon>
        <taxon>Fabaceae</taxon>
        <taxon>Papilionoideae</taxon>
        <taxon>50 kb inversion clade</taxon>
        <taxon>NPAAA clade</taxon>
        <taxon>Hologalegina</taxon>
        <taxon>IRL clade</taxon>
        <taxon>Fabeae</taxon>
        <taxon>Lathyrus</taxon>
    </lineage>
</organism>
<evidence type="ECO:0008006" key="3">
    <source>
        <dbReference type="Google" id="ProtNLM"/>
    </source>
</evidence>
<dbReference type="InterPro" id="IPR036397">
    <property type="entry name" value="RNaseH_sf"/>
</dbReference>
<dbReference type="Gramene" id="Psat03G0238200-T1">
    <property type="protein sequence ID" value="KAI5426928.1"/>
    <property type="gene ID" value="KIW84_032382"/>
</dbReference>
<dbReference type="GO" id="GO:0003676">
    <property type="term" value="F:nucleic acid binding"/>
    <property type="evidence" value="ECO:0007669"/>
    <property type="project" value="InterPro"/>
</dbReference>
<dbReference type="InterPro" id="IPR012337">
    <property type="entry name" value="RNaseH-like_sf"/>
</dbReference>
<evidence type="ECO:0000313" key="2">
    <source>
        <dbReference type="Proteomes" id="UP001058974"/>
    </source>
</evidence>
<dbReference type="Gene3D" id="3.30.420.10">
    <property type="entry name" value="Ribonuclease H-like superfamily/Ribonuclease H"/>
    <property type="match status" value="1"/>
</dbReference>
<dbReference type="EMBL" id="JAMSHJ010000003">
    <property type="protein sequence ID" value="KAI5426928.1"/>
    <property type="molecule type" value="Genomic_DNA"/>
</dbReference>
<comment type="caution">
    <text evidence="1">The sequence shown here is derived from an EMBL/GenBank/DDBJ whole genome shotgun (WGS) entry which is preliminary data.</text>
</comment>
<gene>
    <name evidence="1" type="ORF">KIW84_032382</name>
</gene>
<name>A0A9D4XSZ4_PEA</name>
<reference evidence="1 2" key="1">
    <citation type="journal article" date="2022" name="Nat. Genet.">
        <title>Improved pea reference genome and pan-genome highlight genomic features and evolutionary characteristics.</title>
        <authorList>
            <person name="Yang T."/>
            <person name="Liu R."/>
            <person name="Luo Y."/>
            <person name="Hu S."/>
            <person name="Wang D."/>
            <person name="Wang C."/>
            <person name="Pandey M.K."/>
            <person name="Ge S."/>
            <person name="Xu Q."/>
            <person name="Li N."/>
            <person name="Li G."/>
            <person name="Huang Y."/>
            <person name="Saxena R.K."/>
            <person name="Ji Y."/>
            <person name="Li M."/>
            <person name="Yan X."/>
            <person name="He Y."/>
            <person name="Liu Y."/>
            <person name="Wang X."/>
            <person name="Xiang C."/>
            <person name="Varshney R.K."/>
            <person name="Ding H."/>
            <person name="Gao S."/>
            <person name="Zong X."/>
        </authorList>
    </citation>
    <scope>NUCLEOTIDE SEQUENCE [LARGE SCALE GENOMIC DNA]</scope>
    <source>
        <strain evidence="1 2">cv. Zhongwan 6</strain>
    </source>
</reference>
<dbReference type="PANTHER" id="PTHR48475:SF1">
    <property type="entry name" value="RNASE H TYPE-1 DOMAIN-CONTAINING PROTEIN"/>
    <property type="match status" value="1"/>
</dbReference>
<proteinExistence type="predicted"/>
<evidence type="ECO:0000313" key="1">
    <source>
        <dbReference type="EMBL" id="KAI5426928.1"/>
    </source>
</evidence>
<dbReference type="PANTHER" id="PTHR48475">
    <property type="entry name" value="RIBONUCLEASE H"/>
    <property type="match status" value="1"/>
</dbReference>